<dbReference type="EMBL" id="OU896720">
    <property type="protein sequence ID" value="CAG9816466.1"/>
    <property type="molecule type" value="Genomic_DNA"/>
</dbReference>
<dbReference type="InterPro" id="IPR013243">
    <property type="entry name" value="SCA7_dom"/>
</dbReference>
<protein>
    <recommendedName>
        <fullName evidence="2">SCA7 domain-containing protein</fullName>
    </recommendedName>
</protein>
<organism evidence="3 4">
    <name type="scientific">Phaedon cochleariae</name>
    <name type="common">Mustard beetle</name>
    <dbReference type="NCBI Taxonomy" id="80249"/>
    <lineage>
        <taxon>Eukaryota</taxon>
        <taxon>Metazoa</taxon>
        <taxon>Ecdysozoa</taxon>
        <taxon>Arthropoda</taxon>
        <taxon>Hexapoda</taxon>
        <taxon>Insecta</taxon>
        <taxon>Pterygota</taxon>
        <taxon>Neoptera</taxon>
        <taxon>Endopterygota</taxon>
        <taxon>Coleoptera</taxon>
        <taxon>Polyphaga</taxon>
        <taxon>Cucujiformia</taxon>
        <taxon>Chrysomeloidea</taxon>
        <taxon>Chrysomelidae</taxon>
        <taxon>Chrysomelinae</taxon>
        <taxon>Chrysomelini</taxon>
        <taxon>Phaedon</taxon>
    </lineage>
</organism>
<evidence type="ECO:0000313" key="4">
    <source>
        <dbReference type="Proteomes" id="UP001153737"/>
    </source>
</evidence>
<sequence length="575" mass="62754">MEDYFEGFSEEITRWEIIKEMIDLDLDDEFNTEHKLVQGVQLLPRQDVILYGTIPKIEKRIYTKCKECRLVFNPRDISSHKTCPGKSHSSSHGLEKKIKSKGGSSKKSHSSLPPPPLFKKPPCPSTTPPTPPVTIPEPANPKLPIPKPPKAIPSTPPPTPIATPIAPTPTPPPKAEPRVLSPSKSTPKSTAGPTEGSSSSSSSGSSSRHKKSRKSNSSAKITKEFDPDTHCGVVEGSRGPCTRSITCSNHRIQLRKLVPGRSKDIHQLIAERKTAKEKELKHGSNCSYMSPNGQGDEKDSFSQTTTYATDVAASASEPSENAILPKNDDSSTLTKQTTTSLLTAKQPITTDPENISSKTMDNSYIMNIHSQESAIGTVPVVYIPMSPISVVSPVQFVQIGKNVICLESPQSAMSPPVTSNQSVYLTIPSQNSSNVKMYKSHPKPAAVPNYGGKKVGGAILLLNQRVENQRNKVLMAINAKRKTVNNSHSYRAISLLNHNNNNNNVHRPNILKVKGVNKVNCKRSANDKLIHSDNKQMRLTPNVNGFILHSDISETADAPHSNNCLQEKIALLNMK</sequence>
<feature type="compositionally biased region" description="Polar residues" evidence="1">
    <location>
        <begin position="284"/>
        <end position="293"/>
    </location>
</feature>
<feature type="domain" description="SCA7" evidence="2">
    <location>
        <begin position="218"/>
        <end position="284"/>
    </location>
</feature>
<dbReference type="PRINTS" id="PR01217">
    <property type="entry name" value="PRICHEXTENSN"/>
</dbReference>
<dbReference type="PROSITE" id="PS51505">
    <property type="entry name" value="SCA7"/>
    <property type="match status" value="1"/>
</dbReference>
<dbReference type="AlphaFoldDB" id="A0A9N9SEC1"/>
<dbReference type="Pfam" id="PF08313">
    <property type="entry name" value="SCA7"/>
    <property type="match status" value="1"/>
</dbReference>
<feature type="compositionally biased region" description="Basic residues" evidence="1">
    <location>
        <begin position="98"/>
        <end position="109"/>
    </location>
</feature>
<reference evidence="3" key="2">
    <citation type="submission" date="2022-10" db="EMBL/GenBank/DDBJ databases">
        <authorList>
            <consortium name="ENA_rothamsted_submissions"/>
            <consortium name="culmorum"/>
            <person name="King R."/>
        </authorList>
    </citation>
    <scope>NUCLEOTIDE SEQUENCE</scope>
</reference>
<gene>
    <name evidence="3" type="ORF">PHAECO_LOCUS4232</name>
</gene>
<feature type="compositionally biased region" description="Polar residues" evidence="1">
    <location>
        <begin position="182"/>
        <end position="192"/>
    </location>
</feature>
<dbReference type="OrthoDB" id="21678at2759"/>
<accession>A0A9N9SEC1</accession>
<evidence type="ECO:0000313" key="3">
    <source>
        <dbReference type="EMBL" id="CAG9816466.1"/>
    </source>
</evidence>
<dbReference type="InterPro" id="IPR052237">
    <property type="entry name" value="Ataxin-7-like_regulator"/>
</dbReference>
<keyword evidence="4" id="KW-1185">Reference proteome</keyword>
<reference evidence="3" key="1">
    <citation type="submission" date="2022-01" db="EMBL/GenBank/DDBJ databases">
        <authorList>
            <person name="King R."/>
        </authorList>
    </citation>
    <scope>NUCLEOTIDE SEQUENCE</scope>
</reference>
<evidence type="ECO:0000256" key="1">
    <source>
        <dbReference type="SAM" id="MobiDB-lite"/>
    </source>
</evidence>
<feature type="region of interest" description="Disordered" evidence="1">
    <location>
        <begin position="280"/>
        <end position="333"/>
    </location>
</feature>
<feature type="compositionally biased region" description="Pro residues" evidence="1">
    <location>
        <begin position="112"/>
        <end position="174"/>
    </location>
</feature>
<dbReference type="PANTHER" id="PTHR15117:SF24">
    <property type="entry name" value="SCA7 DOMAIN-CONTAINING PROTEIN"/>
    <property type="match status" value="1"/>
</dbReference>
<evidence type="ECO:0000259" key="2">
    <source>
        <dbReference type="PROSITE" id="PS51505"/>
    </source>
</evidence>
<dbReference type="Proteomes" id="UP001153737">
    <property type="component" value="Chromosome 14"/>
</dbReference>
<feature type="compositionally biased region" description="Low complexity" evidence="1">
    <location>
        <begin position="196"/>
        <end position="206"/>
    </location>
</feature>
<name>A0A9N9SEC1_PHACE</name>
<dbReference type="PANTHER" id="PTHR15117">
    <property type="entry name" value="ATAXIN 7 RELATED"/>
    <property type="match status" value="1"/>
</dbReference>
<feature type="region of interest" description="Disordered" evidence="1">
    <location>
        <begin position="79"/>
        <end position="244"/>
    </location>
</feature>
<proteinExistence type="predicted"/>